<feature type="region of interest" description="Disordered" evidence="1">
    <location>
        <begin position="158"/>
        <end position="177"/>
    </location>
</feature>
<dbReference type="EMBL" id="FQ311875">
    <property type="protein sequence ID" value="CBT75589.1"/>
    <property type="molecule type" value="Genomic_DNA"/>
</dbReference>
<keyword evidence="3" id="KW-1185">Reference proteome</keyword>
<reference evidence="3" key="2">
    <citation type="submission" date="2010-07" db="EMBL/GenBank/DDBJ databases">
        <title>Complete genome sequence of Arthrobacter arilaitensis (strain DSM 16368 / CIP 108037 / JCM 13566 / Re117).</title>
        <authorList>
            <person name="Genoscope."/>
        </authorList>
    </citation>
    <scope>NUCLEOTIDE SEQUENCE [LARGE SCALE GENOMIC DNA]</scope>
    <source>
        <strain evidence="3">DSM 16368 / CIP 108037 / IAM 15318 / JCM 13566 / Re117</strain>
    </source>
</reference>
<proteinExistence type="predicted"/>
<sequence length="218" mass="23154">MGRFGAHARSNFHGEKLNKLVQRSLAVIASGALVFSGVSAAAAAPLPASISSASVVAAKKKAPAVTIKKIGTKTVKGSAKATIKPSYSKAKNVKIKSALLKVVKGKKTIASKKKSVKLAAGTYKVTTTVKYQLKGKTSTVKKTQTLLVKKAAAKRSVKMNGKAKNCPAGYPVKGNRTGSQKEWKYHVKGQRFYDITKPEECFKTGSDARKAGYRASKI</sequence>
<organism evidence="2 3">
    <name type="scientific">Glutamicibacter arilaitensis (strain DSM 16368 / CIP 108037 / IAM 15318 / JCM 13566 / NCIMB 14258 / Re117)</name>
    <name type="common">Arthrobacter arilaitensis</name>
    <dbReference type="NCBI Taxonomy" id="861360"/>
    <lineage>
        <taxon>Bacteria</taxon>
        <taxon>Bacillati</taxon>
        <taxon>Actinomycetota</taxon>
        <taxon>Actinomycetes</taxon>
        <taxon>Micrococcales</taxon>
        <taxon>Micrococcaceae</taxon>
        <taxon>Glutamicibacter</taxon>
    </lineage>
</organism>
<evidence type="ECO:0000313" key="3">
    <source>
        <dbReference type="Proteomes" id="UP000006878"/>
    </source>
</evidence>
<evidence type="ECO:0000256" key="1">
    <source>
        <dbReference type="SAM" id="MobiDB-lite"/>
    </source>
</evidence>
<accession>A0ABP1U278</accession>
<protein>
    <submittedName>
        <fullName evidence="2">Hypothetical secreted protein</fullName>
    </submittedName>
</protein>
<evidence type="ECO:0000313" key="2">
    <source>
        <dbReference type="EMBL" id="CBT75589.1"/>
    </source>
</evidence>
<name>A0ABP1U278_GLUAR</name>
<reference evidence="3" key="1">
    <citation type="journal article" date="2010" name="PLoS ONE">
        <title>The Arthrobacter arilaitensis Re117 genome sequence reveals its genetic adaptation to the surface of cheese.</title>
        <authorList>
            <person name="Monnet C."/>
            <person name="Loux V."/>
            <person name="Gibrat J.F."/>
            <person name="Spinnler E."/>
            <person name="Barbe V."/>
            <person name="Vacherie B."/>
            <person name="Gavory F."/>
            <person name="Gourbeyre E."/>
            <person name="Siguier P."/>
            <person name="Chandler M."/>
            <person name="Elleuch R."/>
            <person name="Irlinger F."/>
            <person name="Vallaeys T."/>
        </authorList>
    </citation>
    <scope>NUCLEOTIDE SEQUENCE</scope>
    <source>
        <strain evidence="3">DSM 16368 / CIP 108037 / IAM 15318 / JCM 13566 / Re117</strain>
    </source>
</reference>
<gene>
    <name evidence="2" type="ordered locus">AARI_13820</name>
</gene>
<dbReference type="Proteomes" id="UP000006878">
    <property type="component" value="Chromosome"/>
</dbReference>